<keyword evidence="9" id="KW-1185">Reference proteome</keyword>
<gene>
    <name evidence="10" type="ORF">PgNI_09984</name>
</gene>
<comment type="pathway">
    <text evidence="1">Amino-acid biosynthesis; L-phenylalanine biosynthesis; phenylpyruvate from prephenate: step 1/1.</text>
</comment>
<evidence type="ECO:0000313" key="9">
    <source>
        <dbReference type="Proteomes" id="UP000515153"/>
    </source>
</evidence>
<evidence type="ECO:0000256" key="5">
    <source>
        <dbReference type="ARBA" id="ARBA00023222"/>
    </source>
</evidence>
<dbReference type="OrthoDB" id="983542at2759"/>
<feature type="domain" description="ACT" evidence="8">
    <location>
        <begin position="230"/>
        <end position="306"/>
    </location>
</feature>
<accession>A0A6P8ARH0</accession>
<evidence type="ECO:0000256" key="1">
    <source>
        <dbReference type="ARBA" id="ARBA00004741"/>
    </source>
</evidence>
<dbReference type="SUPFAM" id="SSF55021">
    <property type="entry name" value="ACT-like"/>
    <property type="match status" value="1"/>
</dbReference>
<organism evidence="9 10">
    <name type="scientific">Pyricularia grisea</name>
    <name type="common">Crabgrass-specific blast fungus</name>
    <name type="synonym">Magnaporthe grisea</name>
    <dbReference type="NCBI Taxonomy" id="148305"/>
    <lineage>
        <taxon>Eukaryota</taxon>
        <taxon>Fungi</taxon>
        <taxon>Dikarya</taxon>
        <taxon>Ascomycota</taxon>
        <taxon>Pezizomycotina</taxon>
        <taxon>Sordariomycetes</taxon>
        <taxon>Sordariomycetidae</taxon>
        <taxon>Magnaporthales</taxon>
        <taxon>Pyriculariaceae</taxon>
        <taxon>Pyricularia</taxon>
    </lineage>
</organism>
<dbReference type="GO" id="GO:0005737">
    <property type="term" value="C:cytoplasm"/>
    <property type="evidence" value="ECO:0007669"/>
    <property type="project" value="TreeGrafter"/>
</dbReference>
<dbReference type="RefSeq" id="XP_030977495.1">
    <property type="nucleotide sequence ID" value="XM_031129965.1"/>
</dbReference>
<dbReference type="Proteomes" id="UP000515153">
    <property type="component" value="Unplaced"/>
</dbReference>
<keyword evidence="5" id="KW-0584">Phenylalanine biosynthesis</keyword>
<dbReference type="AlphaFoldDB" id="A0A6P8ARH0"/>
<dbReference type="PIRSF" id="PIRSF001500">
    <property type="entry name" value="Chor_mut_pdt_Ppr"/>
    <property type="match status" value="1"/>
</dbReference>
<keyword evidence="3" id="KW-0028">Amino-acid biosynthesis</keyword>
<dbReference type="InterPro" id="IPR008242">
    <property type="entry name" value="Chor_mutase/pphenate_deHydtase"/>
</dbReference>
<dbReference type="GO" id="GO:0004664">
    <property type="term" value="F:prephenate dehydratase activity"/>
    <property type="evidence" value="ECO:0007669"/>
    <property type="project" value="UniProtKB-EC"/>
</dbReference>
<dbReference type="SUPFAM" id="SSF53850">
    <property type="entry name" value="Periplasmic binding protein-like II"/>
    <property type="match status" value="1"/>
</dbReference>
<dbReference type="Gene3D" id="3.40.190.10">
    <property type="entry name" value="Periplasmic binding protein-like II"/>
    <property type="match status" value="2"/>
</dbReference>
<dbReference type="PROSITE" id="PS51671">
    <property type="entry name" value="ACT"/>
    <property type="match status" value="1"/>
</dbReference>
<reference evidence="10" key="1">
    <citation type="journal article" date="2019" name="Mol. Biol. Evol.">
        <title>Blast fungal genomes show frequent chromosomal changes, gene gains and losses, and effector gene turnover.</title>
        <authorList>
            <person name="Gomez Luciano L.B."/>
            <person name="Jason Tsai I."/>
            <person name="Chuma I."/>
            <person name="Tosa Y."/>
            <person name="Chen Y.H."/>
            <person name="Li J.Y."/>
            <person name="Li M.Y."/>
            <person name="Jade Lu M.Y."/>
            <person name="Nakayashiki H."/>
            <person name="Li W.H."/>
        </authorList>
    </citation>
    <scope>NUCLEOTIDE SEQUENCE</scope>
    <source>
        <strain evidence="10">NI907</strain>
    </source>
</reference>
<evidence type="ECO:0000256" key="6">
    <source>
        <dbReference type="ARBA" id="ARBA00023239"/>
    </source>
</evidence>
<dbReference type="InterPro" id="IPR002912">
    <property type="entry name" value="ACT_dom"/>
</dbReference>
<keyword evidence="6" id="KW-0456">Lyase</keyword>
<sequence>MTVIQTPSEPANHGSSVAYLGPPASYSHQATTSLFPGEEWSLVPTATIKGVFDTVQAGNAAYGVVPFENSTHGVVTFTLDSLGDRGGEFADISVCGEVYLDVQHFLLGRRDPADPEGLTHIRHVYSHPQAFGQTQGFTSTRLAHAELVDVSSTSRGAEMAAADASGTSAAVASEMAAAATGLDVLARSIQDRGDNTTRFLVLRRGRPSVAREEAAFLVAAAAAAPTKSLVSFTVPHRCPGALAEVLQCFQRRGLDLTSINSLPSLILPFQYLFFVEFEAADRAETSIAVVLEDVARVAQSSRWLGSWGSKR</sequence>
<keyword evidence="4" id="KW-0057">Aromatic amino acid biosynthesis</keyword>
<protein>
    <recommendedName>
        <fullName evidence="2">prephenate dehydratase</fullName>
        <ecNumber evidence="2">4.2.1.51</ecNumber>
    </recommendedName>
</protein>
<evidence type="ECO:0000259" key="7">
    <source>
        <dbReference type="PROSITE" id="PS51171"/>
    </source>
</evidence>
<evidence type="ECO:0000256" key="4">
    <source>
        <dbReference type="ARBA" id="ARBA00023141"/>
    </source>
</evidence>
<dbReference type="EC" id="4.2.1.51" evidence="2"/>
<dbReference type="CDD" id="cd13532">
    <property type="entry name" value="PBP2_PDT_like"/>
    <property type="match status" value="1"/>
</dbReference>
<dbReference type="GeneID" id="41964873"/>
<reference evidence="10" key="3">
    <citation type="submission" date="2025-08" db="UniProtKB">
        <authorList>
            <consortium name="RefSeq"/>
        </authorList>
    </citation>
    <scope>IDENTIFICATION</scope>
    <source>
        <strain evidence="10">NI907</strain>
    </source>
</reference>
<dbReference type="KEGG" id="pgri:PgNI_09984"/>
<dbReference type="InterPro" id="IPR045865">
    <property type="entry name" value="ACT-like_dom_sf"/>
</dbReference>
<dbReference type="GO" id="GO:0009094">
    <property type="term" value="P:L-phenylalanine biosynthetic process"/>
    <property type="evidence" value="ECO:0007669"/>
    <property type="project" value="UniProtKB-UniPathway"/>
</dbReference>
<dbReference type="Pfam" id="PF00800">
    <property type="entry name" value="PDT"/>
    <property type="match status" value="1"/>
</dbReference>
<dbReference type="PANTHER" id="PTHR21022:SF19">
    <property type="entry name" value="PREPHENATE DEHYDRATASE-RELATED"/>
    <property type="match status" value="1"/>
</dbReference>
<dbReference type="UniPathway" id="UPA00121">
    <property type="reaction ID" value="UER00345"/>
</dbReference>
<reference evidence="10" key="2">
    <citation type="submission" date="2019-10" db="EMBL/GenBank/DDBJ databases">
        <authorList>
            <consortium name="NCBI Genome Project"/>
        </authorList>
    </citation>
    <scope>NUCLEOTIDE SEQUENCE</scope>
    <source>
        <strain evidence="10">NI907</strain>
    </source>
</reference>
<evidence type="ECO:0000256" key="2">
    <source>
        <dbReference type="ARBA" id="ARBA00013147"/>
    </source>
</evidence>
<evidence type="ECO:0000259" key="8">
    <source>
        <dbReference type="PROSITE" id="PS51671"/>
    </source>
</evidence>
<dbReference type="InterPro" id="IPR001086">
    <property type="entry name" value="Preph_deHydtase"/>
</dbReference>
<feature type="domain" description="Prephenate dehydratase" evidence="7">
    <location>
        <begin position="16"/>
        <end position="204"/>
    </location>
</feature>
<proteinExistence type="predicted"/>
<dbReference type="PANTHER" id="PTHR21022">
    <property type="entry name" value="PREPHENATE DEHYDRATASE P PROTEIN"/>
    <property type="match status" value="1"/>
</dbReference>
<evidence type="ECO:0000313" key="10">
    <source>
        <dbReference type="RefSeq" id="XP_030977495.1"/>
    </source>
</evidence>
<dbReference type="CDD" id="cd04905">
    <property type="entry name" value="ACT_CM-PDT"/>
    <property type="match status" value="1"/>
</dbReference>
<name>A0A6P8ARH0_PYRGI</name>
<dbReference type="Gene3D" id="3.30.70.260">
    <property type="match status" value="1"/>
</dbReference>
<evidence type="ECO:0000256" key="3">
    <source>
        <dbReference type="ARBA" id="ARBA00022605"/>
    </source>
</evidence>
<dbReference type="PROSITE" id="PS51171">
    <property type="entry name" value="PREPHENATE_DEHYDR_3"/>
    <property type="match status" value="1"/>
</dbReference>